<keyword evidence="3" id="KW-1133">Transmembrane helix</keyword>
<keyword evidence="6" id="KW-1185">Reference proteome</keyword>
<evidence type="ECO:0000256" key="2">
    <source>
        <dbReference type="SAM" id="MobiDB-lite"/>
    </source>
</evidence>
<accession>A0ABW2FB32</accession>
<dbReference type="Gene3D" id="3.40.630.190">
    <property type="entry name" value="LCP protein"/>
    <property type="match status" value="1"/>
</dbReference>
<feature type="region of interest" description="Disordered" evidence="2">
    <location>
        <begin position="1"/>
        <end position="27"/>
    </location>
</feature>
<feature type="domain" description="Cell envelope-related transcriptional attenuator" evidence="4">
    <location>
        <begin position="110"/>
        <end position="286"/>
    </location>
</feature>
<organism evidence="5 6">
    <name type="scientific">Cohnella cellulosilytica</name>
    <dbReference type="NCBI Taxonomy" id="986710"/>
    <lineage>
        <taxon>Bacteria</taxon>
        <taxon>Bacillati</taxon>
        <taxon>Bacillota</taxon>
        <taxon>Bacilli</taxon>
        <taxon>Bacillales</taxon>
        <taxon>Paenibacillaceae</taxon>
        <taxon>Cohnella</taxon>
    </lineage>
</organism>
<dbReference type="EMBL" id="JBHTAI010000006">
    <property type="protein sequence ID" value="MFC7149189.1"/>
    <property type="molecule type" value="Genomic_DNA"/>
</dbReference>
<evidence type="ECO:0000313" key="5">
    <source>
        <dbReference type="EMBL" id="MFC7149189.1"/>
    </source>
</evidence>
<keyword evidence="3" id="KW-0812">Transmembrane</keyword>
<dbReference type="RefSeq" id="WP_378054167.1">
    <property type="nucleotide sequence ID" value="NZ_JBHMDN010000079.1"/>
</dbReference>
<keyword evidence="3" id="KW-0472">Membrane</keyword>
<comment type="caution">
    <text evidence="5">The sequence shown here is derived from an EMBL/GenBank/DDBJ whole genome shotgun (WGS) entry which is preliminary data.</text>
</comment>
<comment type="similarity">
    <text evidence="1">Belongs to the LytR/CpsA/Psr (LCP) family.</text>
</comment>
<dbReference type="Pfam" id="PF03816">
    <property type="entry name" value="LytR_cpsA_psr"/>
    <property type="match status" value="1"/>
</dbReference>
<dbReference type="PANTHER" id="PTHR33392:SF6">
    <property type="entry name" value="POLYISOPRENYL-TEICHOIC ACID--PEPTIDOGLYCAN TEICHOIC ACID TRANSFERASE TAGU"/>
    <property type="match status" value="1"/>
</dbReference>
<evidence type="ECO:0000256" key="3">
    <source>
        <dbReference type="SAM" id="Phobius"/>
    </source>
</evidence>
<reference evidence="6" key="1">
    <citation type="journal article" date="2019" name="Int. J. Syst. Evol. Microbiol.">
        <title>The Global Catalogue of Microorganisms (GCM) 10K type strain sequencing project: providing services to taxonomists for standard genome sequencing and annotation.</title>
        <authorList>
            <consortium name="The Broad Institute Genomics Platform"/>
            <consortium name="The Broad Institute Genome Sequencing Center for Infectious Disease"/>
            <person name="Wu L."/>
            <person name="Ma J."/>
        </authorList>
    </citation>
    <scope>NUCLEOTIDE SEQUENCE [LARGE SCALE GENOMIC DNA]</scope>
    <source>
        <strain evidence="6">KCTC 12907</strain>
    </source>
</reference>
<dbReference type="InterPro" id="IPR004474">
    <property type="entry name" value="LytR_CpsA_psr"/>
</dbReference>
<gene>
    <name evidence="5" type="ORF">ACFQMJ_11690</name>
</gene>
<evidence type="ECO:0000256" key="1">
    <source>
        <dbReference type="ARBA" id="ARBA00006068"/>
    </source>
</evidence>
<name>A0ABW2FB32_9BACL</name>
<evidence type="ECO:0000313" key="6">
    <source>
        <dbReference type="Proteomes" id="UP001596378"/>
    </source>
</evidence>
<dbReference type="Proteomes" id="UP001596378">
    <property type="component" value="Unassembled WGS sequence"/>
</dbReference>
<feature type="transmembrane region" description="Helical" evidence="3">
    <location>
        <begin position="35"/>
        <end position="56"/>
    </location>
</feature>
<dbReference type="PANTHER" id="PTHR33392">
    <property type="entry name" value="POLYISOPRENYL-TEICHOIC ACID--PEPTIDOGLYCAN TEICHOIC ACID TRANSFERASE TAGU"/>
    <property type="match status" value="1"/>
</dbReference>
<dbReference type="InterPro" id="IPR050922">
    <property type="entry name" value="LytR/CpsA/Psr_CW_biosynth"/>
</dbReference>
<evidence type="ECO:0000259" key="4">
    <source>
        <dbReference type="Pfam" id="PF03816"/>
    </source>
</evidence>
<feature type="compositionally biased region" description="Low complexity" evidence="2">
    <location>
        <begin position="8"/>
        <end position="18"/>
    </location>
</feature>
<sequence length="377" mass="41490">MSQNTPLPSRSSRNAAPKASKKPKKSRGGFRWGRFIFMLLAIAIVLLAGYVATLYFGSYKPNLSKIAKQQEDGISGPVVTTIPKEERAQVKPISLVLLGLDTRSETGSMNTDVMMVAAFNPQTKTATVVSIPRDSDLNVDGYKRHKANGYYAAFYMYGKNSEKLEKERLPAYARDETRLLLSRFFDVPIDYTAVIDFQGFVDVVDALGGVQVNVDQNMRYQDSVDGTDINLRKGEQELDGEQALGFVRYRQSNRNKGFEPTAESSDFQRNERQSQVLGAIVDRMKSLGSVTKVGGLLDAVGNNLRTDIPAAQIENIIATYFGINRSDIRFIPLTGTWKSPYVYLDEDKLAEAKRALGEDLDPAGRGGAATVGASASK</sequence>
<dbReference type="NCBIfam" id="TIGR00350">
    <property type="entry name" value="lytR_cpsA_psr"/>
    <property type="match status" value="1"/>
</dbReference>
<protein>
    <submittedName>
        <fullName evidence="5">LCP family protein</fullName>
    </submittedName>
</protein>
<proteinExistence type="inferred from homology"/>